<sequence>MQIPFQLNLNHQYADQLYNEHGRDAGQEAIAELEDKIGAAIGLVVQRHGVLPGVGDRVHVEQGLIVVIDTRSFEEDGNIWYAVRPFGA</sequence>
<protein>
    <submittedName>
        <fullName evidence="1">Uncharacterized protein</fullName>
    </submittedName>
</protein>
<gene>
    <name evidence="1" type="ORF">F0P96_09100</name>
</gene>
<keyword evidence="2" id="KW-1185">Reference proteome</keyword>
<reference evidence="1 2" key="1">
    <citation type="submission" date="2019-09" db="EMBL/GenBank/DDBJ databases">
        <title>Genome sequence of Hymenobacter sp. M3.</title>
        <authorList>
            <person name="Srinivasan S."/>
        </authorList>
    </citation>
    <scope>NUCLEOTIDE SEQUENCE [LARGE SCALE GENOMIC DNA]</scope>
    <source>
        <strain evidence="1 2">M3</strain>
    </source>
</reference>
<dbReference type="AlphaFoldDB" id="A0A7L4ZY92"/>
<proteinExistence type="predicted"/>
<evidence type="ECO:0000313" key="2">
    <source>
        <dbReference type="Proteomes" id="UP000326380"/>
    </source>
</evidence>
<evidence type="ECO:0000313" key="1">
    <source>
        <dbReference type="EMBL" id="KAA9333127.1"/>
    </source>
</evidence>
<dbReference type="RefSeq" id="WP_151078547.1">
    <property type="nucleotide sequence ID" value="NZ_CP047647.1"/>
</dbReference>
<dbReference type="EMBL" id="VTWU01000003">
    <property type="protein sequence ID" value="KAA9333127.1"/>
    <property type="molecule type" value="Genomic_DNA"/>
</dbReference>
<dbReference type="Proteomes" id="UP000326380">
    <property type="component" value="Unassembled WGS sequence"/>
</dbReference>
<comment type="caution">
    <text evidence="1">The sequence shown here is derived from an EMBL/GenBank/DDBJ whole genome shotgun (WGS) entry which is preliminary data.</text>
</comment>
<name>A0A7L4ZY92_9BACT</name>
<organism evidence="1 2">
    <name type="scientific">Hymenobacter busanensis</name>
    <dbReference type="NCBI Taxonomy" id="2607656"/>
    <lineage>
        <taxon>Bacteria</taxon>
        <taxon>Pseudomonadati</taxon>
        <taxon>Bacteroidota</taxon>
        <taxon>Cytophagia</taxon>
        <taxon>Cytophagales</taxon>
        <taxon>Hymenobacteraceae</taxon>
        <taxon>Hymenobacter</taxon>
    </lineage>
</organism>
<accession>A0A7L4ZY92</accession>